<name>A0A4Q9W922_STALU</name>
<keyword evidence="1" id="KW-0408">Iron</keyword>
<keyword evidence="1" id="KW-0479">Metal-binding</keyword>
<keyword evidence="4 6" id="KW-0949">S-adenosyl-L-methionine</keyword>
<feature type="active site" evidence="7">
    <location>
        <position position="416"/>
    </location>
</feature>
<dbReference type="Gene3D" id="2.40.50.140">
    <property type="entry name" value="Nucleic acid-binding proteins"/>
    <property type="match status" value="1"/>
</dbReference>
<feature type="binding site" evidence="6">
    <location>
        <position position="341"/>
    </location>
    <ligand>
        <name>S-adenosyl-L-methionine</name>
        <dbReference type="ChEBI" id="CHEBI:59789"/>
    </ligand>
</feature>
<dbReference type="CDD" id="cd02440">
    <property type="entry name" value="AdoMet_MTases"/>
    <property type="match status" value="1"/>
</dbReference>
<feature type="active site" description="Nucleophile" evidence="6">
    <location>
        <position position="416"/>
    </location>
</feature>
<dbReference type="PROSITE" id="PS50926">
    <property type="entry name" value="TRAM"/>
    <property type="match status" value="1"/>
</dbReference>
<keyword evidence="2 6" id="KW-0489">Methyltransferase</keyword>
<dbReference type="SUPFAM" id="SSF50249">
    <property type="entry name" value="Nucleic acid-binding proteins"/>
    <property type="match status" value="1"/>
</dbReference>
<proteinExistence type="inferred from homology"/>
<dbReference type="EMBL" id="SCHB01000007">
    <property type="protein sequence ID" value="TBW71575.1"/>
    <property type="molecule type" value="Genomic_DNA"/>
</dbReference>
<dbReference type="PROSITE" id="PS01231">
    <property type="entry name" value="TRMA_2"/>
    <property type="match status" value="1"/>
</dbReference>
<dbReference type="GO" id="GO:0070041">
    <property type="term" value="F:rRNA (uridine-C5-)-methyltransferase activity"/>
    <property type="evidence" value="ECO:0007669"/>
    <property type="project" value="TreeGrafter"/>
</dbReference>
<dbReference type="GeneID" id="58091736"/>
<evidence type="ECO:0000256" key="6">
    <source>
        <dbReference type="PROSITE-ProRule" id="PRU01024"/>
    </source>
</evidence>
<evidence type="ECO:0000256" key="5">
    <source>
        <dbReference type="ARBA" id="ARBA00023014"/>
    </source>
</evidence>
<keyword evidence="3 6" id="KW-0808">Transferase</keyword>
<gene>
    <name evidence="9" type="primary">rlmD</name>
    <name evidence="9" type="ORF">EQ812_10225</name>
</gene>
<protein>
    <submittedName>
        <fullName evidence="9">23S rRNA (Uracil(1939)-C(5))-methyltransferase RlmD</fullName>
        <ecNumber evidence="9">2.1.1.190</ecNumber>
    </submittedName>
</protein>
<evidence type="ECO:0000256" key="3">
    <source>
        <dbReference type="ARBA" id="ARBA00022679"/>
    </source>
</evidence>
<reference evidence="9 10" key="1">
    <citation type="journal article" date="2019" name="Sci. Transl. Med.">
        <title>Quorum sensing between bacterial species on the skin protects against epidermal injury in atopic dermatitis.</title>
        <authorList>
            <person name="Williams M.R."/>
        </authorList>
    </citation>
    <scope>NUCLEOTIDE SEQUENCE [LARGE SCALE GENOMIC DNA]</scope>
    <source>
        <strain evidence="9 10">E7</strain>
    </source>
</reference>
<sequence length="461" mass="53220">MWGEDVKEINKNDIRIGNVIDLTHEGHGVVKIDRYPIFIPNVLINEEIKYKVIKVKKNFAIGKLLEVNKASHHRVDPPCVYYWKCGGCQLQHMSYEAQLAMKKEQVVNLFHRKGQFTDTVINDTIGMDNPWRYRNKSQVPIGQDKMNHKIMGYYRQRSHDIIDMDSCLIQDKQHQDIMNHVKKWINEYHISIYNERTKKGVLRHLVIRTGHYTDEIMVIFVTNGSKFKHANMLVEQLKQAFPNITSIKQNINNSHSNVIMGQQSVTLYGKDKIVDQLSDITFKISDQSFYQINSSQTEKLYQKAIDYAQLDGQEIVLDTYCGIGTIGLYMAPVAKHVYGVEVVPSAIKDARQNALVNDLHNTTFVCGKAEDVIMDWQREGIQPDVVMVDPPRKGCEAQFIQTLLDLNPERIVYISCNPSTQQRDAHMLATQYDLKEITPVDMFPQTTHIETVALFKKKQHK</sequence>
<evidence type="ECO:0000259" key="8">
    <source>
        <dbReference type="PROSITE" id="PS50926"/>
    </source>
</evidence>
<dbReference type="FunFam" id="2.40.50.1070:FF:000003">
    <property type="entry name" value="23S rRNA (Uracil-5-)-methyltransferase RumA"/>
    <property type="match status" value="1"/>
</dbReference>
<evidence type="ECO:0000313" key="10">
    <source>
        <dbReference type="Proteomes" id="UP000293637"/>
    </source>
</evidence>
<dbReference type="PROSITE" id="PS01230">
    <property type="entry name" value="TRMA_1"/>
    <property type="match status" value="1"/>
</dbReference>
<feature type="binding site" evidence="6">
    <location>
        <position position="320"/>
    </location>
    <ligand>
        <name>S-adenosyl-L-methionine</name>
        <dbReference type="ChEBI" id="CHEBI:59789"/>
    </ligand>
</feature>
<dbReference type="InterPro" id="IPR012340">
    <property type="entry name" value="NA-bd_OB-fold"/>
</dbReference>
<evidence type="ECO:0000256" key="7">
    <source>
        <dbReference type="PROSITE-ProRule" id="PRU10015"/>
    </source>
</evidence>
<evidence type="ECO:0000256" key="1">
    <source>
        <dbReference type="ARBA" id="ARBA00022485"/>
    </source>
</evidence>
<dbReference type="PROSITE" id="PS51687">
    <property type="entry name" value="SAM_MT_RNA_M5U"/>
    <property type="match status" value="1"/>
</dbReference>
<evidence type="ECO:0000313" key="9">
    <source>
        <dbReference type="EMBL" id="TBW71575.1"/>
    </source>
</evidence>
<evidence type="ECO:0000256" key="4">
    <source>
        <dbReference type="ARBA" id="ARBA00022691"/>
    </source>
</evidence>
<dbReference type="GO" id="GO:0070475">
    <property type="term" value="P:rRNA base methylation"/>
    <property type="evidence" value="ECO:0007669"/>
    <property type="project" value="TreeGrafter"/>
</dbReference>
<accession>A0A4Q9W922</accession>
<dbReference type="Proteomes" id="UP000293637">
    <property type="component" value="Unassembled WGS sequence"/>
</dbReference>
<feature type="binding site" evidence="6">
    <location>
        <position position="389"/>
    </location>
    <ligand>
        <name>S-adenosyl-L-methionine</name>
        <dbReference type="ChEBI" id="CHEBI:59789"/>
    </ligand>
</feature>
<organism evidence="9 10">
    <name type="scientific">Staphylococcus lugdunensis</name>
    <dbReference type="NCBI Taxonomy" id="28035"/>
    <lineage>
        <taxon>Bacteria</taxon>
        <taxon>Bacillati</taxon>
        <taxon>Bacillota</taxon>
        <taxon>Bacilli</taxon>
        <taxon>Bacillales</taxon>
        <taxon>Staphylococcaceae</taxon>
        <taxon>Staphylococcus</taxon>
    </lineage>
</organism>
<keyword evidence="5" id="KW-0411">Iron-sulfur</keyword>
<dbReference type="InterPro" id="IPR010280">
    <property type="entry name" value="U5_MeTrfase_fam"/>
</dbReference>
<comment type="similarity">
    <text evidence="6">Belongs to the class I-like SAM-binding methyltransferase superfamily. RNA M5U methyltransferase family.</text>
</comment>
<feature type="domain" description="TRAM" evidence="8">
    <location>
        <begin position="1"/>
        <end position="66"/>
    </location>
</feature>
<dbReference type="InterPro" id="IPR029063">
    <property type="entry name" value="SAM-dependent_MTases_sf"/>
</dbReference>
<dbReference type="FunFam" id="3.40.50.150:FF:000009">
    <property type="entry name" value="23S rRNA (Uracil(1939)-C(5))-methyltransferase RlmD"/>
    <property type="match status" value="1"/>
</dbReference>
<keyword evidence="1" id="KW-0004">4Fe-4S</keyword>
<dbReference type="Gene3D" id="2.40.50.1070">
    <property type="match status" value="1"/>
</dbReference>
<dbReference type="InterPro" id="IPR002792">
    <property type="entry name" value="TRAM_dom"/>
</dbReference>
<dbReference type="PANTHER" id="PTHR11061:SF30">
    <property type="entry name" value="TRNA (URACIL(54)-C(5))-METHYLTRANSFERASE"/>
    <property type="match status" value="1"/>
</dbReference>
<dbReference type="FunFam" id="2.40.50.140:FF:000097">
    <property type="entry name" value="23S rRNA (uracil(1939)-C(5))-methyltransferase RlmD"/>
    <property type="match status" value="1"/>
</dbReference>
<dbReference type="SUPFAM" id="SSF53335">
    <property type="entry name" value="S-adenosyl-L-methionine-dependent methyltransferases"/>
    <property type="match status" value="1"/>
</dbReference>
<feature type="binding site" evidence="6">
    <location>
        <position position="291"/>
    </location>
    <ligand>
        <name>S-adenosyl-L-methionine</name>
        <dbReference type="ChEBI" id="CHEBI:59789"/>
    </ligand>
</feature>
<dbReference type="Pfam" id="PF05958">
    <property type="entry name" value="tRNA_U5-meth_tr"/>
    <property type="match status" value="1"/>
</dbReference>
<dbReference type="NCBIfam" id="TIGR00479">
    <property type="entry name" value="rumA"/>
    <property type="match status" value="1"/>
</dbReference>
<dbReference type="EC" id="2.1.1.190" evidence="9"/>
<comment type="caution">
    <text evidence="9">The sequence shown here is derived from an EMBL/GenBank/DDBJ whole genome shotgun (WGS) entry which is preliminary data.</text>
</comment>
<dbReference type="PANTHER" id="PTHR11061">
    <property type="entry name" value="RNA M5U METHYLTRANSFERASE"/>
    <property type="match status" value="1"/>
</dbReference>
<dbReference type="InterPro" id="IPR030390">
    <property type="entry name" value="MeTrfase_TrmA_AS"/>
</dbReference>
<dbReference type="Gene3D" id="3.40.50.150">
    <property type="entry name" value="Vaccinia Virus protein VP39"/>
    <property type="match status" value="1"/>
</dbReference>
<dbReference type="GO" id="GO:0051539">
    <property type="term" value="F:4 iron, 4 sulfur cluster binding"/>
    <property type="evidence" value="ECO:0007669"/>
    <property type="project" value="UniProtKB-KW"/>
</dbReference>
<dbReference type="RefSeq" id="WP_002492695.1">
    <property type="nucleotide sequence ID" value="NZ_AP021848.1"/>
</dbReference>
<dbReference type="InterPro" id="IPR030391">
    <property type="entry name" value="MeTrfase_TrmA_CS"/>
</dbReference>
<evidence type="ECO:0000256" key="2">
    <source>
        <dbReference type="ARBA" id="ARBA00022603"/>
    </source>
</evidence>
<dbReference type="AlphaFoldDB" id="A0A4Q9W922"/>